<evidence type="ECO:0000256" key="7">
    <source>
        <dbReference type="PROSITE-ProRule" id="PRU10141"/>
    </source>
</evidence>
<sequence>MPRNSSSCQSNHCKPQQIEAYLSDRLTRIEEEELLQHLDECNACCQQIEETAAERETWQAMQTHLRDDGFDSHPLADEPLVTSDSPIVSQQISFMLTQLAPTDDPNMLGRLGGYEISGVIGAGGMGIVLKGYDTALDRVVALKVLAPHLASSGAARKRFAREAKAAAAVLHPNVIAIHSVSNDAQLPFLVMPYVRGNSLQRRLDQRGPHPIREVLRVGCQVAAGLAAAHAQGLVHRDIKPANVLLEEGIERVTITDFGLARAVDDATLTRSGVIAGTPQYMSPEQATGEPIDGRSDLFSLGSVLYAMCTGHAPFRSNTTFGVLRRITDSPARPIREGNPEIPDWLGRLVERLHEKNPADRLQSAAEAEALMQHCLAHLELPRQNPLPNCLLPRKRTWLPAAMAASLLLLAMVAGRLVMWPSGLGVEPNSPQSLSTATPATPSPPNANLAVSWDDEIAETLQETARSIARLQRELSTP</sequence>
<feature type="binding site" evidence="7">
    <location>
        <position position="143"/>
    </location>
    <ligand>
        <name>ATP</name>
        <dbReference type="ChEBI" id="CHEBI:30616"/>
    </ligand>
</feature>
<reference evidence="10 11" key="1">
    <citation type="submission" date="2019-02" db="EMBL/GenBank/DDBJ databases">
        <title>Deep-cultivation of Planctomycetes and their phenomic and genomic characterization uncovers novel biology.</title>
        <authorList>
            <person name="Wiegand S."/>
            <person name="Jogler M."/>
            <person name="Boedeker C."/>
            <person name="Pinto D."/>
            <person name="Vollmers J."/>
            <person name="Rivas-Marin E."/>
            <person name="Kohn T."/>
            <person name="Peeters S.H."/>
            <person name="Heuer A."/>
            <person name="Rast P."/>
            <person name="Oberbeckmann S."/>
            <person name="Bunk B."/>
            <person name="Jeske O."/>
            <person name="Meyerdierks A."/>
            <person name="Storesund J.E."/>
            <person name="Kallscheuer N."/>
            <person name="Luecker S."/>
            <person name="Lage O.M."/>
            <person name="Pohl T."/>
            <person name="Merkel B.J."/>
            <person name="Hornburger P."/>
            <person name="Mueller R.-W."/>
            <person name="Bruemmer F."/>
            <person name="Labrenz M."/>
            <person name="Spormann A.M."/>
            <person name="Op den Camp H."/>
            <person name="Overmann J."/>
            <person name="Amann R."/>
            <person name="Jetten M.S.M."/>
            <person name="Mascher T."/>
            <person name="Medema M.H."/>
            <person name="Devos D.P."/>
            <person name="Kaster A.-K."/>
            <person name="Ovreas L."/>
            <person name="Rohde M."/>
            <person name="Galperin M.Y."/>
            <person name="Jogler C."/>
        </authorList>
    </citation>
    <scope>NUCLEOTIDE SEQUENCE [LARGE SCALE GENOMIC DNA]</scope>
    <source>
        <strain evidence="10 11">Q31a</strain>
    </source>
</reference>
<dbReference type="Gene3D" id="3.30.200.20">
    <property type="entry name" value="Phosphorylase Kinase, domain 1"/>
    <property type="match status" value="1"/>
</dbReference>
<protein>
    <recommendedName>
        <fullName evidence="1">non-specific serine/threonine protein kinase</fullName>
        <ecNumber evidence="1">2.7.11.1</ecNumber>
    </recommendedName>
</protein>
<dbReference type="GO" id="GO:0004674">
    <property type="term" value="F:protein serine/threonine kinase activity"/>
    <property type="evidence" value="ECO:0007669"/>
    <property type="project" value="UniProtKB-KW"/>
</dbReference>
<evidence type="ECO:0000256" key="5">
    <source>
        <dbReference type="ARBA" id="ARBA00022777"/>
    </source>
</evidence>
<keyword evidence="6 7" id="KW-0067">ATP-binding</keyword>
<evidence type="ECO:0000259" key="9">
    <source>
        <dbReference type="PROSITE" id="PS50011"/>
    </source>
</evidence>
<dbReference type="EC" id="2.7.11.1" evidence="1"/>
<dbReference type="CDD" id="cd14014">
    <property type="entry name" value="STKc_PknB_like"/>
    <property type="match status" value="1"/>
</dbReference>
<dbReference type="PROSITE" id="PS00107">
    <property type="entry name" value="PROTEIN_KINASE_ATP"/>
    <property type="match status" value="1"/>
</dbReference>
<dbReference type="SUPFAM" id="SSF56112">
    <property type="entry name" value="Protein kinase-like (PK-like)"/>
    <property type="match status" value="1"/>
</dbReference>
<dbReference type="PROSITE" id="PS50011">
    <property type="entry name" value="PROTEIN_KINASE_DOM"/>
    <property type="match status" value="1"/>
</dbReference>
<dbReference type="RefSeq" id="WP_197355321.1">
    <property type="nucleotide sequence ID" value="NZ_CP036298.1"/>
</dbReference>
<dbReference type="SMART" id="SM00220">
    <property type="entry name" value="S_TKc"/>
    <property type="match status" value="1"/>
</dbReference>
<dbReference type="AlphaFoldDB" id="A0A518G9B8"/>
<dbReference type="Pfam" id="PF00069">
    <property type="entry name" value="Pkinase"/>
    <property type="match status" value="1"/>
</dbReference>
<evidence type="ECO:0000256" key="4">
    <source>
        <dbReference type="ARBA" id="ARBA00022741"/>
    </source>
</evidence>
<evidence type="ECO:0000256" key="3">
    <source>
        <dbReference type="ARBA" id="ARBA00022679"/>
    </source>
</evidence>
<evidence type="ECO:0000313" key="11">
    <source>
        <dbReference type="Proteomes" id="UP000318017"/>
    </source>
</evidence>
<dbReference type="Proteomes" id="UP000318017">
    <property type="component" value="Chromosome"/>
</dbReference>
<dbReference type="Gene3D" id="1.10.510.10">
    <property type="entry name" value="Transferase(Phosphotransferase) domain 1"/>
    <property type="match status" value="1"/>
</dbReference>
<keyword evidence="3 10" id="KW-0808">Transferase</keyword>
<evidence type="ECO:0000256" key="6">
    <source>
        <dbReference type="ARBA" id="ARBA00022840"/>
    </source>
</evidence>
<dbReference type="InterPro" id="IPR011009">
    <property type="entry name" value="Kinase-like_dom_sf"/>
</dbReference>
<evidence type="ECO:0000256" key="2">
    <source>
        <dbReference type="ARBA" id="ARBA00022527"/>
    </source>
</evidence>
<dbReference type="InterPro" id="IPR008271">
    <property type="entry name" value="Ser/Thr_kinase_AS"/>
</dbReference>
<gene>
    <name evidence="10" type="primary">prkC_14</name>
    <name evidence="10" type="ORF">Q31a_35040</name>
</gene>
<dbReference type="FunFam" id="1.10.510.10:FF:000021">
    <property type="entry name" value="Serine/threonine protein kinase"/>
    <property type="match status" value="1"/>
</dbReference>
<feature type="domain" description="Protein kinase" evidence="9">
    <location>
        <begin position="114"/>
        <end position="380"/>
    </location>
</feature>
<name>A0A518G9B8_9BACT</name>
<proteinExistence type="predicted"/>
<keyword evidence="2" id="KW-0723">Serine/threonine-protein kinase</keyword>
<dbReference type="EMBL" id="CP036298">
    <property type="protein sequence ID" value="QDV25181.1"/>
    <property type="molecule type" value="Genomic_DNA"/>
</dbReference>
<dbReference type="PANTHER" id="PTHR43289:SF6">
    <property type="entry name" value="SERINE_THREONINE-PROTEIN KINASE NEKL-3"/>
    <property type="match status" value="1"/>
</dbReference>
<feature type="compositionally biased region" description="Low complexity" evidence="8">
    <location>
        <begin position="432"/>
        <end position="448"/>
    </location>
</feature>
<keyword evidence="5 10" id="KW-0418">Kinase</keyword>
<keyword evidence="11" id="KW-1185">Reference proteome</keyword>
<evidence type="ECO:0000256" key="8">
    <source>
        <dbReference type="SAM" id="MobiDB-lite"/>
    </source>
</evidence>
<dbReference type="PANTHER" id="PTHR43289">
    <property type="entry name" value="MITOGEN-ACTIVATED PROTEIN KINASE KINASE KINASE 20-RELATED"/>
    <property type="match status" value="1"/>
</dbReference>
<dbReference type="InterPro" id="IPR017441">
    <property type="entry name" value="Protein_kinase_ATP_BS"/>
</dbReference>
<accession>A0A518G9B8</accession>
<dbReference type="KEGG" id="ahel:Q31a_35040"/>
<evidence type="ECO:0000256" key="1">
    <source>
        <dbReference type="ARBA" id="ARBA00012513"/>
    </source>
</evidence>
<dbReference type="GO" id="GO:0005524">
    <property type="term" value="F:ATP binding"/>
    <property type="evidence" value="ECO:0007669"/>
    <property type="project" value="UniProtKB-UniRule"/>
</dbReference>
<dbReference type="PROSITE" id="PS00108">
    <property type="entry name" value="PROTEIN_KINASE_ST"/>
    <property type="match status" value="1"/>
</dbReference>
<keyword evidence="4 7" id="KW-0547">Nucleotide-binding</keyword>
<evidence type="ECO:0000313" key="10">
    <source>
        <dbReference type="EMBL" id="QDV25181.1"/>
    </source>
</evidence>
<dbReference type="InterPro" id="IPR000719">
    <property type="entry name" value="Prot_kinase_dom"/>
</dbReference>
<feature type="region of interest" description="Disordered" evidence="8">
    <location>
        <begin position="426"/>
        <end position="448"/>
    </location>
</feature>
<organism evidence="10 11">
    <name type="scientific">Aureliella helgolandensis</name>
    <dbReference type="NCBI Taxonomy" id="2527968"/>
    <lineage>
        <taxon>Bacteria</taxon>
        <taxon>Pseudomonadati</taxon>
        <taxon>Planctomycetota</taxon>
        <taxon>Planctomycetia</taxon>
        <taxon>Pirellulales</taxon>
        <taxon>Pirellulaceae</taxon>
        <taxon>Aureliella</taxon>
    </lineage>
</organism>